<dbReference type="Proteomes" id="UP001231518">
    <property type="component" value="Chromosome 12"/>
</dbReference>
<dbReference type="GO" id="GO:0005576">
    <property type="term" value="C:extracellular region"/>
    <property type="evidence" value="ECO:0007669"/>
    <property type="project" value="UniProtKB-SubCell"/>
</dbReference>
<dbReference type="InterPro" id="IPR043504">
    <property type="entry name" value="Peptidase_S1_PA_chymotrypsin"/>
</dbReference>
<protein>
    <recommendedName>
        <fullName evidence="11">CLIP domain-containing serine protease</fullName>
        <ecNumber evidence="10">3.4.21.-</ecNumber>
    </recommendedName>
</protein>
<reference evidence="15" key="1">
    <citation type="submission" date="2023-03" db="EMBL/GenBank/DDBJ databases">
        <title>Chromosome-level genomes of two armyworms, Mythimna separata and Mythimna loreyi, provide insights into the biosynthesis and reception of sex pheromones.</title>
        <authorList>
            <person name="Zhao H."/>
        </authorList>
    </citation>
    <scope>NUCLEOTIDE SEQUENCE</scope>
    <source>
        <strain evidence="15">BeijingLab</strain>
        <tissue evidence="15">Pupa</tissue>
    </source>
</reference>
<organism evidence="15 16">
    <name type="scientific">Mythimna separata</name>
    <name type="common">Oriental armyworm</name>
    <name type="synonym">Pseudaletia separata</name>
    <dbReference type="NCBI Taxonomy" id="271217"/>
    <lineage>
        <taxon>Eukaryota</taxon>
        <taxon>Metazoa</taxon>
        <taxon>Ecdysozoa</taxon>
        <taxon>Arthropoda</taxon>
        <taxon>Hexapoda</taxon>
        <taxon>Insecta</taxon>
        <taxon>Pterygota</taxon>
        <taxon>Neoptera</taxon>
        <taxon>Endopterygota</taxon>
        <taxon>Lepidoptera</taxon>
        <taxon>Glossata</taxon>
        <taxon>Ditrysia</taxon>
        <taxon>Noctuoidea</taxon>
        <taxon>Noctuidae</taxon>
        <taxon>Noctuinae</taxon>
        <taxon>Hadenini</taxon>
        <taxon>Mythimna</taxon>
    </lineage>
</organism>
<evidence type="ECO:0000313" key="16">
    <source>
        <dbReference type="Proteomes" id="UP001231518"/>
    </source>
</evidence>
<dbReference type="Pfam" id="PF12032">
    <property type="entry name" value="CLIP"/>
    <property type="match status" value="1"/>
</dbReference>
<evidence type="ECO:0000259" key="14">
    <source>
        <dbReference type="PROSITE" id="PS51888"/>
    </source>
</evidence>
<evidence type="ECO:0000256" key="9">
    <source>
        <dbReference type="ARBA" id="ARBA00024195"/>
    </source>
</evidence>
<evidence type="ECO:0000256" key="4">
    <source>
        <dbReference type="ARBA" id="ARBA00022729"/>
    </source>
</evidence>
<comment type="domain">
    <text evidence="11">The clip domain consists of 35-55 residues which are 'knitted' together usually by 3 conserved disulfide bonds forming a clip-like compact structure.</text>
</comment>
<dbReference type="InterPro" id="IPR022700">
    <property type="entry name" value="CLIP"/>
</dbReference>
<dbReference type="PRINTS" id="PR00722">
    <property type="entry name" value="CHYMOTRYPSIN"/>
</dbReference>
<dbReference type="Gene3D" id="3.30.1640.30">
    <property type="match status" value="1"/>
</dbReference>
<comment type="caution">
    <text evidence="15">The sequence shown here is derived from an EMBL/GenBank/DDBJ whole genome shotgun (WGS) entry which is preliminary data.</text>
</comment>
<evidence type="ECO:0000256" key="6">
    <source>
        <dbReference type="ARBA" id="ARBA00022825"/>
    </source>
</evidence>
<dbReference type="EMBL" id="JARGEI010000013">
    <property type="protein sequence ID" value="KAJ8721366.1"/>
    <property type="molecule type" value="Genomic_DNA"/>
</dbReference>
<evidence type="ECO:0000256" key="7">
    <source>
        <dbReference type="ARBA" id="ARBA00023145"/>
    </source>
</evidence>
<keyword evidence="16" id="KW-1185">Reference proteome</keyword>
<keyword evidence="7" id="KW-0865">Zymogen</keyword>
<dbReference type="InterPro" id="IPR038565">
    <property type="entry name" value="CLIP_sf"/>
</dbReference>
<dbReference type="SUPFAM" id="SSF50494">
    <property type="entry name" value="Trypsin-like serine proteases"/>
    <property type="match status" value="1"/>
</dbReference>
<dbReference type="PANTHER" id="PTHR24256">
    <property type="entry name" value="TRYPTASE-RELATED"/>
    <property type="match status" value="1"/>
</dbReference>
<dbReference type="GO" id="GO:0004252">
    <property type="term" value="F:serine-type endopeptidase activity"/>
    <property type="evidence" value="ECO:0007669"/>
    <property type="project" value="UniProtKB-UniRule"/>
</dbReference>
<dbReference type="InterPro" id="IPR033116">
    <property type="entry name" value="TRYPSIN_SER"/>
</dbReference>
<dbReference type="AlphaFoldDB" id="A0AAD7YLR6"/>
<dbReference type="PROSITE" id="PS00135">
    <property type="entry name" value="TRYPSIN_SER"/>
    <property type="match status" value="1"/>
</dbReference>
<dbReference type="Pfam" id="PF00089">
    <property type="entry name" value="Trypsin"/>
    <property type="match status" value="1"/>
</dbReference>
<dbReference type="InterPro" id="IPR051487">
    <property type="entry name" value="Ser/Thr_Proteases_Immune/Dev"/>
</dbReference>
<dbReference type="PROSITE" id="PS50240">
    <property type="entry name" value="TRYPSIN_DOM"/>
    <property type="match status" value="1"/>
</dbReference>
<dbReference type="SMART" id="SM00020">
    <property type="entry name" value="Tryp_SPc"/>
    <property type="match status" value="1"/>
</dbReference>
<evidence type="ECO:0000313" key="15">
    <source>
        <dbReference type="EMBL" id="KAJ8721366.1"/>
    </source>
</evidence>
<feature type="domain" description="Peptidase S1" evidence="13">
    <location>
        <begin position="127"/>
        <end position="379"/>
    </location>
</feature>
<dbReference type="InterPro" id="IPR018114">
    <property type="entry name" value="TRYPSIN_HIS"/>
</dbReference>
<dbReference type="PROSITE" id="PS51888">
    <property type="entry name" value="CLIP"/>
    <property type="match status" value="1"/>
</dbReference>
<feature type="signal peptide" evidence="11">
    <location>
        <begin position="1"/>
        <end position="21"/>
    </location>
</feature>
<feature type="region of interest" description="Disordered" evidence="12">
    <location>
        <begin position="87"/>
        <end position="125"/>
    </location>
</feature>
<dbReference type="EC" id="3.4.21.-" evidence="10"/>
<evidence type="ECO:0000256" key="2">
    <source>
        <dbReference type="ARBA" id="ARBA00022525"/>
    </source>
</evidence>
<evidence type="ECO:0000256" key="12">
    <source>
        <dbReference type="SAM" id="MobiDB-lite"/>
    </source>
</evidence>
<dbReference type="SMART" id="SM00680">
    <property type="entry name" value="CLIP"/>
    <property type="match status" value="1"/>
</dbReference>
<evidence type="ECO:0000256" key="1">
    <source>
        <dbReference type="ARBA" id="ARBA00004613"/>
    </source>
</evidence>
<dbReference type="InterPro" id="IPR009003">
    <property type="entry name" value="Peptidase_S1_PA"/>
</dbReference>
<dbReference type="InterPro" id="IPR001254">
    <property type="entry name" value="Trypsin_dom"/>
</dbReference>
<keyword evidence="6 10" id="KW-0720">Serine protease</keyword>
<dbReference type="GO" id="GO:0006508">
    <property type="term" value="P:proteolysis"/>
    <property type="evidence" value="ECO:0007669"/>
    <property type="project" value="UniProtKB-KW"/>
</dbReference>
<keyword evidence="8" id="KW-1015">Disulfide bond</keyword>
<evidence type="ECO:0000256" key="5">
    <source>
        <dbReference type="ARBA" id="ARBA00022801"/>
    </source>
</evidence>
<feature type="domain" description="Clip" evidence="14">
    <location>
        <begin position="25"/>
        <end position="79"/>
    </location>
</feature>
<keyword evidence="5 10" id="KW-0378">Hydrolase</keyword>
<name>A0AAD7YLR6_MYTSE</name>
<keyword evidence="2 11" id="KW-0964">Secreted</keyword>
<evidence type="ECO:0000256" key="8">
    <source>
        <dbReference type="ARBA" id="ARBA00023157"/>
    </source>
</evidence>
<proteinExistence type="inferred from homology"/>
<evidence type="ECO:0000256" key="10">
    <source>
        <dbReference type="RuleBase" id="RU363034"/>
    </source>
</evidence>
<dbReference type="InterPro" id="IPR001314">
    <property type="entry name" value="Peptidase_S1A"/>
</dbReference>
<evidence type="ECO:0000256" key="3">
    <source>
        <dbReference type="ARBA" id="ARBA00022670"/>
    </source>
</evidence>
<gene>
    <name evidence="15" type="ORF">PYW07_002141</name>
</gene>
<dbReference type="FunFam" id="2.40.10.10:FF:000146">
    <property type="entry name" value="Serine protease 53"/>
    <property type="match status" value="1"/>
</dbReference>
<accession>A0AAD7YLR6</accession>
<dbReference type="PROSITE" id="PS00134">
    <property type="entry name" value="TRYPSIN_HIS"/>
    <property type="match status" value="1"/>
</dbReference>
<feature type="chain" id="PRO_5041772118" description="CLIP domain-containing serine protease" evidence="11">
    <location>
        <begin position="22"/>
        <end position="391"/>
    </location>
</feature>
<evidence type="ECO:0000256" key="11">
    <source>
        <dbReference type="RuleBase" id="RU366078"/>
    </source>
</evidence>
<feature type="compositionally biased region" description="Polar residues" evidence="12">
    <location>
        <begin position="87"/>
        <end position="114"/>
    </location>
</feature>
<dbReference type="Gene3D" id="2.40.10.10">
    <property type="entry name" value="Trypsin-like serine proteases"/>
    <property type="match status" value="2"/>
</dbReference>
<keyword evidence="3 10" id="KW-0645">Protease</keyword>
<comment type="subcellular location">
    <subcellularLocation>
        <location evidence="1 11">Secreted</location>
    </subcellularLocation>
</comment>
<comment type="similarity">
    <text evidence="9 11">Belongs to the peptidase S1 family. CLIP subfamily.</text>
</comment>
<dbReference type="CDD" id="cd00190">
    <property type="entry name" value="Tryp_SPc"/>
    <property type="match status" value="1"/>
</dbReference>
<keyword evidence="4 11" id="KW-0732">Signal</keyword>
<evidence type="ECO:0000259" key="13">
    <source>
        <dbReference type="PROSITE" id="PS50240"/>
    </source>
</evidence>
<sequence>MWKSVTCVLFVTTLLWSLVLSQSETCVTPLGKQSKCVSFYKCPTLLKAIEHGSPRNSMVKSFLKRSLCGYQGDTPKVCCGPLPSAPMQEQNPRPNQALPQGRSSYNQEDSSPAPRNQCGVDTSGDRIYGGVPTELNEFPWMALLGYKNSSIPITYQCGGTLINRRYILTAAHCIIGPIVRKYGHVSKARLGEYDTRTDVDCVSSECADRHQEIAVASAYPHLGYSEHDKNRKDDIGIVRLATRAEYTYYVQPICLVDNRDRLETGDDVYVAGWGKTEFEKKSPIKRKIRLSIFDKDACVSKYRRAGALLGENQFCAGGVFLEDTCRGDSGGPLMRRRPEGVWAAYGVVSFGPYVCGSDGWPGIYTSVARYMDWIKNTLKTTNVPHNMYYSS</sequence>